<evidence type="ECO:0000313" key="14">
    <source>
        <dbReference type="Proteomes" id="UP000594463"/>
    </source>
</evidence>
<dbReference type="PROSITE" id="PS00643">
    <property type="entry name" value="COMPLEX1_75K_3"/>
    <property type="match status" value="1"/>
</dbReference>
<evidence type="ECO:0000256" key="10">
    <source>
        <dbReference type="PIRNR" id="PIRNR006429"/>
    </source>
</evidence>
<evidence type="ECO:0000313" key="13">
    <source>
        <dbReference type="EMBL" id="QPM66995.1"/>
    </source>
</evidence>
<dbReference type="PANTHER" id="PTHR43819:SF1">
    <property type="entry name" value="ARCHAEAL-TYPE GLUTAMATE SYNTHASE [NADPH]"/>
    <property type="match status" value="1"/>
</dbReference>
<dbReference type="GO" id="GO:0006537">
    <property type="term" value="P:glutamate biosynthetic process"/>
    <property type="evidence" value="ECO:0007669"/>
    <property type="project" value="UniProtKB-KW"/>
</dbReference>
<dbReference type="GO" id="GO:0042773">
    <property type="term" value="P:ATP synthesis coupled electron transport"/>
    <property type="evidence" value="ECO:0007669"/>
    <property type="project" value="InterPro"/>
</dbReference>
<dbReference type="InterPro" id="IPR024188">
    <property type="entry name" value="GltB"/>
</dbReference>
<dbReference type="AlphaFoldDB" id="A0A7T1AJD6"/>
<gene>
    <name evidence="13" type="primary">gltB</name>
    <name evidence="13" type="ORF">RT761_00182</name>
</gene>
<dbReference type="GO" id="GO:0016020">
    <property type="term" value="C:membrane"/>
    <property type="evidence" value="ECO:0007669"/>
    <property type="project" value="InterPro"/>
</dbReference>
<protein>
    <recommendedName>
        <fullName evidence="2">glutamate synthase (NADPH)</fullName>
        <ecNumber evidence="2">1.4.1.13</ecNumber>
    </recommendedName>
</protein>
<dbReference type="CDD" id="cd02808">
    <property type="entry name" value="GltS_FMN"/>
    <property type="match status" value="1"/>
</dbReference>
<evidence type="ECO:0000256" key="3">
    <source>
        <dbReference type="ARBA" id="ARBA00022605"/>
    </source>
</evidence>
<keyword evidence="4 11" id="KW-0479">Metal-binding</keyword>
<feature type="binding site" evidence="11">
    <location>
        <position position="58"/>
    </location>
    <ligand>
        <name>[4Fe-4S] cluster</name>
        <dbReference type="ChEBI" id="CHEBI:49883"/>
        <label>2</label>
    </ligand>
</feature>
<dbReference type="Gene3D" id="3.20.20.70">
    <property type="entry name" value="Aldolase class I"/>
    <property type="match status" value="1"/>
</dbReference>
<dbReference type="InterPro" id="IPR013785">
    <property type="entry name" value="Aldolase_TIM"/>
</dbReference>
<keyword evidence="7 11" id="KW-0411">Iron-sulfur</keyword>
<dbReference type="PANTHER" id="PTHR43819">
    <property type="entry name" value="ARCHAEAL-TYPE GLUTAMATE SYNTHASE [NADPH]"/>
    <property type="match status" value="1"/>
</dbReference>
<name>A0A7T1AJD6_ATRLM</name>
<keyword evidence="5 13" id="KW-0560">Oxidoreductase</keyword>
<dbReference type="InterPro" id="IPR017896">
    <property type="entry name" value="4Fe4S_Fe-S-bd"/>
</dbReference>
<feature type="binding site" evidence="11">
    <location>
        <position position="34"/>
    </location>
    <ligand>
        <name>[4Fe-4S] cluster</name>
        <dbReference type="ChEBI" id="CHEBI:49883"/>
        <label>2</label>
    </ligand>
</feature>
<evidence type="ECO:0000256" key="8">
    <source>
        <dbReference type="ARBA" id="ARBA00023164"/>
    </source>
</evidence>
<reference evidence="13 14" key="1">
    <citation type="journal article" date="2021" name="Nat. Commun.">
        <title>Isolation of a member of the candidate phylum Atribacteria reveals a unique cell membrane structure.</title>
        <authorList>
            <person name="Taiki K."/>
            <person name="Nobu M.K."/>
            <person name="Kusada H."/>
            <person name="Meng X.-Y."/>
            <person name="Hosoki N."/>
            <person name="Uematsu K."/>
            <person name="Yoshioka H."/>
            <person name="Kamagata Y."/>
            <person name="Tamaki H."/>
        </authorList>
    </citation>
    <scope>NUCLEOTIDE SEQUENCE [LARGE SCALE GENOMIC DNA]</scope>
    <source>
        <strain evidence="13 14">RT761</strain>
    </source>
</reference>
<dbReference type="EC" id="1.4.1.13" evidence="2"/>
<sequence>MKKLAMAKSVLFPEFKVIRDTDRCIACQVCVRQCANDVHHYDQDDDTVSCQDERCVGCQRCVTLCPTNALEVKKREVGFHPNANWSVQHIRNLYKQSETGGVLLSGMGCDQPYRIYWDHLLLNASQITNPSIDPLREPIELKTFLGAKEEMLDIDWNQDFPVIKTQLAPQLELNLPILFSAMSYGSISYNAFHSIVEAAREVGTHCNSGEGGLHPDFYPYGKNIIVQVASGRFGVHRDYLQVAGAVEIKIGQGAKPGIGGHLPGEKVSLEISQTRKIPEGSDAISPAPHHDIYSIEDLQRLIFAIKESISYEKPVSVKIAAVHNIAAIASGAIRAGADIVAIDGIRGGTGAAPQVIRDNVGIPIELALAQVDERLRQEGIRHRASLVIAGGIRSSADVIKAIALGADAVYIGTATLVALGCHLCQKCYTGKCNWGIATQDPYLTKRLNPSIGKRRLVNLMRAWAFEIKEMLGGMGVNSIQSLRGNKEHLRTVGLTREESQILGVKPAGEGW</sequence>
<keyword evidence="3" id="KW-0028">Amino-acid biosynthesis</keyword>
<feature type="binding site" evidence="11">
    <location>
        <position position="30"/>
    </location>
    <ligand>
        <name>[4Fe-4S] cluster</name>
        <dbReference type="ChEBI" id="CHEBI:49883"/>
        <label>1</label>
    </ligand>
</feature>
<evidence type="ECO:0000256" key="7">
    <source>
        <dbReference type="ARBA" id="ARBA00023014"/>
    </source>
</evidence>
<dbReference type="InterPro" id="IPR043578">
    <property type="entry name" value="GltB_archl_type"/>
</dbReference>
<feature type="binding site" evidence="11">
    <location>
        <position position="27"/>
    </location>
    <ligand>
        <name>[4Fe-4S] cluster</name>
        <dbReference type="ChEBI" id="CHEBI:49883"/>
        <label>1</label>
    </ligand>
</feature>
<keyword evidence="11" id="KW-0004">4Fe-4S</keyword>
<evidence type="ECO:0000256" key="11">
    <source>
        <dbReference type="PIRSR" id="PIRSR006429-1"/>
    </source>
</evidence>
<comment type="similarity">
    <text evidence="1 10">Belongs to the glutamate synthase family.</text>
</comment>
<feature type="binding site" evidence="11">
    <location>
        <position position="61"/>
    </location>
    <ligand>
        <name>[4Fe-4S] cluster</name>
        <dbReference type="ChEBI" id="CHEBI:49883"/>
        <label>2</label>
    </ligand>
</feature>
<accession>A0A7T1AJD6</accession>
<feature type="binding site" evidence="11">
    <location>
        <position position="65"/>
    </location>
    <ligand>
        <name>[4Fe-4S] cluster</name>
        <dbReference type="ChEBI" id="CHEBI:49883"/>
        <label>1</label>
    </ligand>
</feature>
<evidence type="ECO:0000256" key="1">
    <source>
        <dbReference type="ARBA" id="ARBA00009716"/>
    </source>
</evidence>
<comment type="catalytic activity">
    <reaction evidence="9">
        <text>2 L-glutamate + NADP(+) = L-glutamine + 2-oxoglutarate + NADPH + H(+)</text>
        <dbReference type="Rhea" id="RHEA:15501"/>
        <dbReference type="ChEBI" id="CHEBI:15378"/>
        <dbReference type="ChEBI" id="CHEBI:16810"/>
        <dbReference type="ChEBI" id="CHEBI:29985"/>
        <dbReference type="ChEBI" id="CHEBI:57783"/>
        <dbReference type="ChEBI" id="CHEBI:58349"/>
        <dbReference type="ChEBI" id="CHEBI:58359"/>
        <dbReference type="EC" id="1.4.1.13"/>
    </reaction>
</comment>
<feature type="binding site" evidence="11">
    <location>
        <position position="55"/>
    </location>
    <ligand>
        <name>[4Fe-4S] cluster</name>
        <dbReference type="ChEBI" id="CHEBI:49883"/>
        <label>2</label>
    </ligand>
</feature>
<dbReference type="KEGG" id="alam:RT761_00182"/>
<feature type="binding site" evidence="11">
    <location>
        <position position="24"/>
    </location>
    <ligand>
        <name>[4Fe-4S] cluster</name>
        <dbReference type="ChEBI" id="CHEBI:49883"/>
        <label>1</label>
    </ligand>
</feature>
<dbReference type="GO" id="GO:0046872">
    <property type="term" value="F:metal ion binding"/>
    <property type="evidence" value="ECO:0007669"/>
    <property type="project" value="UniProtKB-KW"/>
</dbReference>
<keyword evidence="8" id="KW-0314">Glutamate biosynthesis</keyword>
<evidence type="ECO:0000256" key="4">
    <source>
        <dbReference type="ARBA" id="ARBA00022723"/>
    </source>
</evidence>
<dbReference type="GO" id="GO:0051539">
    <property type="term" value="F:4 iron, 4 sulfur cluster binding"/>
    <property type="evidence" value="ECO:0007669"/>
    <property type="project" value="UniProtKB-KW"/>
</dbReference>
<dbReference type="InterPro" id="IPR017900">
    <property type="entry name" value="4Fe4S_Fe_S_CS"/>
</dbReference>
<feature type="domain" description="4Fe-4S ferredoxin-type" evidence="12">
    <location>
        <begin position="46"/>
        <end position="75"/>
    </location>
</feature>
<dbReference type="Pfam" id="PF12838">
    <property type="entry name" value="Fer4_7"/>
    <property type="match status" value="1"/>
</dbReference>
<evidence type="ECO:0000256" key="2">
    <source>
        <dbReference type="ARBA" id="ARBA00012079"/>
    </source>
</evidence>
<dbReference type="PIRSF" id="PIRSF006429">
    <property type="entry name" value="GOGAT_lg_2"/>
    <property type="match status" value="1"/>
</dbReference>
<keyword evidence="14" id="KW-1185">Reference proteome</keyword>
<dbReference type="PROSITE" id="PS51379">
    <property type="entry name" value="4FE4S_FER_2"/>
    <property type="match status" value="2"/>
</dbReference>
<dbReference type="SUPFAM" id="SSF54862">
    <property type="entry name" value="4Fe-4S ferredoxins"/>
    <property type="match status" value="1"/>
</dbReference>
<dbReference type="EMBL" id="CP065383">
    <property type="protein sequence ID" value="QPM66995.1"/>
    <property type="molecule type" value="Genomic_DNA"/>
</dbReference>
<organism evidence="13 14">
    <name type="scientific">Atribacter laminatus</name>
    <dbReference type="NCBI Taxonomy" id="2847778"/>
    <lineage>
        <taxon>Bacteria</taxon>
        <taxon>Pseudomonadati</taxon>
        <taxon>Atribacterota</taxon>
        <taxon>Atribacteria</taxon>
        <taxon>Atribacterales</taxon>
        <taxon>Atribacteraceae</taxon>
        <taxon>Atribacter</taxon>
    </lineage>
</organism>
<proteinExistence type="inferred from homology"/>
<dbReference type="PROSITE" id="PS00198">
    <property type="entry name" value="4FE4S_FER_1"/>
    <property type="match status" value="1"/>
</dbReference>
<evidence type="ECO:0000259" key="12">
    <source>
        <dbReference type="PROSITE" id="PS51379"/>
    </source>
</evidence>
<keyword evidence="6 11" id="KW-0408">Iron</keyword>
<feature type="domain" description="4Fe-4S ferredoxin-type" evidence="12">
    <location>
        <begin position="15"/>
        <end position="44"/>
    </location>
</feature>
<dbReference type="Pfam" id="PF01645">
    <property type="entry name" value="Glu_synthase"/>
    <property type="match status" value="1"/>
</dbReference>
<dbReference type="GO" id="GO:0004355">
    <property type="term" value="F:glutamate synthase (NADPH) activity"/>
    <property type="evidence" value="ECO:0007669"/>
    <property type="project" value="UniProtKB-EC"/>
</dbReference>
<dbReference type="Gene3D" id="3.30.70.20">
    <property type="match status" value="1"/>
</dbReference>
<dbReference type="InterPro" id="IPR000283">
    <property type="entry name" value="NADH_UbQ_OxRdtase_75kDa_su_CS"/>
</dbReference>
<dbReference type="SUPFAM" id="SSF51395">
    <property type="entry name" value="FMN-linked oxidoreductases"/>
    <property type="match status" value="1"/>
</dbReference>
<dbReference type="PIRSF" id="PIRSF500061">
    <property type="entry name" value="GOGAT_lg2_archl"/>
    <property type="match status" value="1"/>
</dbReference>
<dbReference type="InterPro" id="IPR002932">
    <property type="entry name" value="Glu_synthdom"/>
</dbReference>
<dbReference type="GO" id="GO:0008137">
    <property type="term" value="F:NADH dehydrogenase (ubiquinone) activity"/>
    <property type="evidence" value="ECO:0007669"/>
    <property type="project" value="InterPro"/>
</dbReference>
<evidence type="ECO:0000256" key="9">
    <source>
        <dbReference type="ARBA" id="ARBA00048151"/>
    </source>
</evidence>
<evidence type="ECO:0000256" key="5">
    <source>
        <dbReference type="ARBA" id="ARBA00023002"/>
    </source>
</evidence>
<dbReference type="Proteomes" id="UP000594463">
    <property type="component" value="Chromosome"/>
</dbReference>
<evidence type="ECO:0000256" key="6">
    <source>
        <dbReference type="ARBA" id="ARBA00023004"/>
    </source>
</evidence>